<evidence type="ECO:0000313" key="3">
    <source>
        <dbReference type="Proteomes" id="UP001525890"/>
    </source>
</evidence>
<dbReference type="EMBL" id="JAMXFF010000045">
    <property type="protein sequence ID" value="MCT7969217.1"/>
    <property type="molecule type" value="Genomic_DNA"/>
</dbReference>
<gene>
    <name evidence="2" type="ORF">NG799_23150</name>
</gene>
<dbReference type="SUPFAM" id="SSF101898">
    <property type="entry name" value="NHL repeat"/>
    <property type="match status" value="1"/>
</dbReference>
<dbReference type="InterPro" id="IPR010620">
    <property type="entry name" value="SBBP_repeat"/>
</dbReference>
<keyword evidence="3" id="KW-1185">Reference proteome</keyword>
<dbReference type="Pfam" id="PF06739">
    <property type="entry name" value="SBBP"/>
    <property type="match status" value="6"/>
</dbReference>
<proteinExistence type="predicted"/>
<dbReference type="InterPro" id="IPR057708">
    <property type="entry name" value="DUF7948"/>
</dbReference>
<dbReference type="InterPro" id="IPR052918">
    <property type="entry name" value="Motility_Chemotaxis_Reg"/>
</dbReference>
<dbReference type="PANTHER" id="PTHR35580:SF1">
    <property type="entry name" value="PHYTASE-LIKE DOMAIN-CONTAINING PROTEIN"/>
    <property type="match status" value="1"/>
</dbReference>
<accession>A0ABT2N0P0</accession>
<evidence type="ECO:0000259" key="1">
    <source>
        <dbReference type="Pfam" id="PF25778"/>
    </source>
</evidence>
<dbReference type="InterPro" id="IPR011042">
    <property type="entry name" value="6-blade_b-propeller_TolB-like"/>
</dbReference>
<sequence>MDNLVPESGWDLTPTIHSTLVPSENQLAALQNPQGMAENPVSLSPAADSIPTSFDNLPLSFIANVGQLDPEVEFLVQGAQHDIFFTPDEIVLSKSQVIDEETVSHQVKVSFADANPDPTIEAVAPLPGVANFITGDDSSLWHENVPTYQGIAYQNLYDGIDLIYRGDEGELKSEFIVNPGVDPGQIRMNYEGSDRLNIREDGALVIETPFGELVESAPYLYQDINGERVTVSGAYQLLDNAQVGFTIGEYDPSVALAIDPTLEYTTYLGGSQFDSPQDIAVDDEGNIYLMGNTNDSPRFSPISLNIPSDNSPNFASTGIPIPNRKAFISKLSNNGTLLYTTLLGGNGFNQGEGIAIDQAGNAYVTGVTFSNDFPILNAIQGNSSLSNQAFISKLSNTGSLAYSTLFGGSSYDAARSIAADNNGNVFITGETTSSDFPLLNAIQPTYGGTQNNFSLSLGDAFAVKLSREGQLVYSTYLGGNNDDGGLGIATDGNGNAYITGATYSNNLPIQNAVQSSFGGVQDAFITKLAADGNLVYSTYIGGTGSELGESIAVDTNQNVYITGTVNAPLLPVVVPAPLPSAAIADRTFSDPSATQVPPENGSPRTFLSPPPLNPFQTNLGGSESAFITKLANDGSRLIYSTLLGGSNNDNGTGIAVDNSGNVYVTGTTNSANFPGVNAFQGYSGQGDAFVTKFAANGTLEYSTYLGGTAEDTGLGIEVDNAGTVYLAGNTYSGDLPNSLNRFGGSLNAFLAKITPQPGPRVELPFINLIDAFLNSSGGTIMIGTPLGNILFNESFYLSNNPDVTQAVTSGVFPNGFDHFFYFGQFEGRQPSAFYNEGRYLAQNPDVAQAVGAGGFRSGFEHFFSLGFREQRDRRTQLFHEGFYLNTYPDIATAVAGNPNNLGFNHYIQFGQREGRNPNRFFDEGFYRSVYPDVAAAIASGSFASGFEHFAFAGEKEGRQPSPLFNEQFYRTTYPDVAAAIAAGNFPSGFDHFLRFGAREGRVGIR</sequence>
<dbReference type="Pfam" id="PF25778">
    <property type="entry name" value="DUF7948"/>
    <property type="match status" value="1"/>
</dbReference>
<reference evidence="2 3" key="1">
    <citation type="journal article" date="2022" name="Front. Microbiol.">
        <title>High genomic differentiation and limited gene flow indicate recent cryptic speciation within the genus Laspinema (cyanobacteria).</title>
        <authorList>
            <person name="Stanojkovic A."/>
            <person name="Skoupy S."/>
            <person name="Skaloud P."/>
            <person name="Dvorak P."/>
        </authorList>
    </citation>
    <scope>NUCLEOTIDE SEQUENCE [LARGE SCALE GENOMIC DNA]</scope>
    <source>
        <strain evidence="2 3">D2a</strain>
    </source>
</reference>
<comment type="caution">
    <text evidence="2">The sequence shown here is derived from an EMBL/GenBank/DDBJ whole genome shotgun (WGS) entry which is preliminary data.</text>
</comment>
<dbReference type="Gene3D" id="2.40.10.500">
    <property type="match status" value="1"/>
</dbReference>
<protein>
    <submittedName>
        <fullName evidence="2">SBBP repeat-containing protein</fullName>
    </submittedName>
</protein>
<name>A0ABT2N0P0_9CYAN</name>
<evidence type="ECO:0000313" key="2">
    <source>
        <dbReference type="EMBL" id="MCT7969217.1"/>
    </source>
</evidence>
<organism evidence="2 3">
    <name type="scientific">Laspinema palackyanum D2a</name>
    <dbReference type="NCBI Taxonomy" id="2953684"/>
    <lineage>
        <taxon>Bacteria</taxon>
        <taxon>Bacillati</taxon>
        <taxon>Cyanobacteriota</taxon>
        <taxon>Cyanophyceae</taxon>
        <taxon>Oscillatoriophycideae</taxon>
        <taxon>Oscillatoriales</taxon>
        <taxon>Laspinemataceae</taxon>
        <taxon>Laspinema</taxon>
        <taxon>Laspinema palackyanum</taxon>
    </lineage>
</organism>
<dbReference type="RefSeq" id="WP_368008689.1">
    <property type="nucleotide sequence ID" value="NZ_JAMXFF010000045.1"/>
</dbReference>
<dbReference type="Gene3D" id="2.120.10.30">
    <property type="entry name" value="TolB, C-terminal domain"/>
    <property type="match status" value="1"/>
</dbReference>
<feature type="domain" description="DUF7948" evidence="1">
    <location>
        <begin position="61"/>
        <end position="261"/>
    </location>
</feature>
<dbReference type="Proteomes" id="UP001525890">
    <property type="component" value="Unassembled WGS sequence"/>
</dbReference>
<dbReference type="PANTHER" id="PTHR35580">
    <property type="entry name" value="CELL SURFACE GLYCOPROTEIN (S-LAYER PROTEIN)-LIKE PROTEIN"/>
    <property type="match status" value="1"/>
</dbReference>